<proteinExistence type="inferred from homology"/>
<evidence type="ECO:0000256" key="2">
    <source>
        <dbReference type="ARBA" id="ARBA00004685"/>
    </source>
</evidence>
<dbReference type="GeneID" id="19321477"/>
<dbReference type="PANTHER" id="PTHR33365:SF4">
    <property type="entry name" value="CYCLOCHLOROTINE BIOSYNTHESIS PROTEIN O"/>
    <property type="match status" value="1"/>
</dbReference>
<keyword evidence="4" id="KW-1133">Transmembrane helix</keyword>
<dbReference type="Proteomes" id="UP000014074">
    <property type="component" value="Unassembled WGS sequence"/>
</dbReference>
<evidence type="ECO:0000256" key="8">
    <source>
        <dbReference type="ARBA" id="ARBA00035112"/>
    </source>
</evidence>
<keyword evidence="7" id="KW-0325">Glycoprotein</keyword>
<evidence type="ECO:0000256" key="3">
    <source>
        <dbReference type="ARBA" id="ARBA00022692"/>
    </source>
</evidence>
<evidence type="ECO:0000256" key="6">
    <source>
        <dbReference type="ARBA" id="ARBA00023136"/>
    </source>
</evidence>
<name>R8BUZ8_PHAM7</name>
<keyword evidence="10" id="KW-1185">Reference proteome</keyword>
<evidence type="ECO:0000313" key="10">
    <source>
        <dbReference type="Proteomes" id="UP000014074"/>
    </source>
</evidence>
<dbReference type="KEGG" id="tmn:UCRPA7_1339"/>
<comment type="subcellular location">
    <subcellularLocation>
        <location evidence="1">Membrane</location>
        <topology evidence="1">Single-pass membrane protein</topology>
    </subcellularLocation>
</comment>
<accession>R8BUZ8</accession>
<dbReference type="eggNOG" id="ENOG502SI30">
    <property type="taxonomic scope" value="Eukaryota"/>
</dbReference>
<keyword evidence="5" id="KW-0843">Virulence</keyword>
<dbReference type="PANTHER" id="PTHR33365">
    <property type="entry name" value="YALI0B05434P"/>
    <property type="match status" value="1"/>
</dbReference>
<evidence type="ECO:0000256" key="7">
    <source>
        <dbReference type="ARBA" id="ARBA00023180"/>
    </source>
</evidence>
<sequence>MDHYSTVFFNGTINFKEKWAGPPSDARDKLWQSMIYADVWIPITDEDVKNMGKDPKSVTRVPPQYRNDYGDGALVVLDFAHQMHCLDLVRKYTYYDYYMEKQDEEAFSNPPHVLRVHIDHCIDMLRQFVMCNADPGLVTYFWVEGRPTPYPDFSMQKQCKDPHAILQWAQEKRIPGYKPVDPSPGEVILPWDPKIL</sequence>
<protein>
    <recommendedName>
        <fullName evidence="11">Tat pathway signal sequence</fullName>
    </recommendedName>
</protein>
<organism evidence="9 10">
    <name type="scientific">Phaeoacremonium minimum (strain UCR-PA7)</name>
    <name type="common">Esca disease fungus</name>
    <name type="synonym">Togninia minima</name>
    <dbReference type="NCBI Taxonomy" id="1286976"/>
    <lineage>
        <taxon>Eukaryota</taxon>
        <taxon>Fungi</taxon>
        <taxon>Dikarya</taxon>
        <taxon>Ascomycota</taxon>
        <taxon>Pezizomycotina</taxon>
        <taxon>Sordariomycetes</taxon>
        <taxon>Sordariomycetidae</taxon>
        <taxon>Togniniales</taxon>
        <taxon>Togniniaceae</taxon>
        <taxon>Phaeoacremonium</taxon>
    </lineage>
</organism>
<dbReference type="HOGENOM" id="CLU_042941_6_0_1"/>
<dbReference type="EMBL" id="KB932855">
    <property type="protein sequence ID" value="EOO03145.1"/>
    <property type="molecule type" value="Genomic_DNA"/>
</dbReference>
<dbReference type="GO" id="GO:0043386">
    <property type="term" value="P:mycotoxin biosynthetic process"/>
    <property type="evidence" value="ECO:0007669"/>
    <property type="project" value="InterPro"/>
</dbReference>
<keyword evidence="6" id="KW-0472">Membrane</keyword>
<dbReference type="GO" id="GO:0016020">
    <property type="term" value="C:membrane"/>
    <property type="evidence" value="ECO:0007669"/>
    <property type="project" value="UniProtKB-SubCell"/>
</dbReference>
<evidence type="ECO:0000313" key="9">
    <source>
        <dbReference type="EMBL" id="EOO03145.1"/>
    </source>
</evidence>
<dbReference type="AlphaFoldDB" id="R8BUZ8"/>
<evidence type="ECO:0008006" key="11">
    <source>
        <dbReference type="Google" id="ProtNLM"/>
    </source>
</evidence>
<reference evidence="10" key="1">
    <citation type="journal article" date="2013" name="Genome Announc.">
        <title>Draft genome sequence of the ascomycete Phaeoacremonium aleophilum strain UCR-PA7, a causal agent of the esca disease complex in grapevines.</title>
        <authorList>
            <person name="Blanco-Ulate B."/>
            <person name="Rolshausen P."/>
            <person name="Cantu D."/>
        </authorList>
    </citation>
    <scope>NUCLEOTIDE SEQUENCE [LARGE SCALE GENOMIC DNA]</scope>
    <source>
        <strain evidence="10">UCR-PA7</strain>
    </source>
</reference>
<comment type="similarity">
    <text evidence="8">Belongs to the ustYa family.</text>
</comment>
<evidence type="ECO:0000256" key="1">
    <source>
        <dbReference type="ARBA" id="ARBA00004167"/>
    </source>
</evidence>
<dbReference type="InterPro" id="IPR021765">
    <property type="entry name" value="UstYa-like"/>
</dbReference>
<keyword evidence="3" id="KW-0812">Transmembrane</keyword>
<evidence type="ECO:0000256" key="5">
    <source>
        <dbReference type="ARBA" id="ARBA00023026"/>
    </source>
</evidence>
<gene>
    <name evidence="9" type="ORF">UCRPA7_1339</name>
</gene>
<evidence type="ECO:0000256" key="4">
    <source>
        <dbReference type="ARBA" id="ARBA00022989"/>
    </source>
</evidence>
<dbReference type="Pfam" id="PF11807">
    <property type="entry name" value="UstYa"/>
    <property type="match status" value="1"/>
</dbReference>
<comment type="pathway">
    <text evidence="2">Mycotoxin biosynthesis.</text>
</comment>
<dbReference type="RefSeq" id="XP_007912112.1">
    <property type="nucleotide sequence ID" value="XM_007913921.1"/>
</dbReference>
<dbReference type="OrthoDB" id="3687641at2759"/>